<evidence type="ECO:0008006" key="3">
    <source>
        <dbReference type="Google" id="ProtNLM"/>
    </source>
</evidence>
<sequence>MNNQTDKIVNLSHLILNKIISYIDDNIDIICFSLVCKRWYNDRDKYLVFNTDNINLFTPKNTDIIQYHKHFKLPSYYNILLKSIQSKTNCALYVGDYHFKNYDYFYDHVEMVISIPSNVSEIYITTNYSKDKLGKFYRLLSESQSVTKLNGCSTLKYGLPNSLQTLSFRNFNEPLVKGSLPNSLEVLDFDSNLRQEILPGVLPGRLLKLSLEYYQYEIQPGVLPDSLLSFTLDHHQHEIQPNILPAGLLSFFLDDYQHEILPYVLPSSLKLLSLKCYRDTLKEDLRYVYATTGDDNVIMKSCLPLSWLQSISSLSNLQSLDIYFSISNQEDTTMFNLNYLPPNLESLEITINAPGIILCGTTPLSLKRIQLNGCQFKIDEIFPETLQYHLEIFDYENDSILPIPSNIKIDTLFISGEPSESTITLPSGISTIFFFSELSSSGEKMIDFGGDGVTDQTCPLKELRFPAFKDGYPKVKLPKTIEHLDIGDNNLNDILHLIPSTLNTLVFSKLSNIDITIIPSTIKSITNIIRKFGLFNKQTIRKLDDNYYLITDDYEYEHSFKVVFRNAIDKYFISNMRNFNK</sequence>
<keyword evidence="2" id="KW-1185">Reference proteome</keyword>
<dbReference type="RefSeq" id="XP_020427944.1">
    <property type="nucleotide sequence ID" value="XM_020581628.1"/>
</dbReference>
<dbReference type="Gene3D" id="3.80.10.10">
    <property type="entry name" value="Ribonuclease Inhibitor"/>
    <property type="match status" value="1"/>
</dbReference>
<evidence type="ECO:0000313" key="2">
    <source>
        <dbReference type="Proteomes" id="UP000001396"/>
    </source>
</evidence>
<evidence type="ECO:0000313" key="1">
    <source>
        <dbReference type="EMBL" id="EFA75810.1"/>
    </source>
</evidence>
<protein>
    <recommendedName>
        <fullName evidence="3">F-box domain-containing protein</fullName>
    </recommendedName>
</protein>
<dbReference type="InterPro" id="IPR008615">
    <property type="entry name" value="FNIP"/>
</dbReference>
<dbReference type="InterPro" id="IPR032675">
    <property type="entry name" value="LRR_dom_sf"/>
</dbReference>
<dbReference type="GeneID" id="31366334"/>
<dbReference type="Proteomes" id="UP000001396">
    <property type="component" value="Unassembled WGS sequence"/>
</dbReference>
<dbReference type="InParanoid" id="D3BS73"/>
<dbReference type="PANTHER" id="PTHR32134:SF92">
    <property type="entry name" value="FNIP REPEAT-CONTAINING PROTEIN"/>
    <property type="match status" value="1"/>
</dbReference>
<dbReference type="SUPFAM" id="SSF52058">
    <property type="entry name" value="L domain-like"/>
    <property type="match status" value="1"/>
</dbReference>
<dbReference type="SUPFAM" id="SSF81383">
    <property type="entry name" value="F-box domain"/>
    <property type="match status" value="1"/>
</dbReference>
<organism evidence="1 2">
    <name type="scientific">Heterostelium pallidum (strain ATCC 26659 / Pp 5 / PN500)</name>
    <name type="common">Cellular slime mold</name>
    <name type="synonym">Polysphondylium pallidum</name>
    <dbReference type="NCBI Taxonomy" id="670386"/>
    <lineage>
        <taxon>Eukaryota</taxon>
        <taxon>Amoebozoa</taxon>
        <taxon>Evosea</taxon>
        <taxon>Eumycetozoa</taxon>
        <taxon>Dictyostelia</taxon>
        <taxon>Acytosteliales</taxon>
        <taxon>Acytosteliaceae</taxon>
        <taxon>Heterostelium</taxon>
    </lineage>
</organism>
<reference evidence="1 2" key="1">
    <citation type="journal article" date="2011" name="Genome Res.">
        <title>Phylogeny-wide analysis of social amoeba genomes highlights ancient origins for complex intercellular communication.</title>
        <authorList>
            <person name="Heidel A.J."/>
            <person name="Lawal H.M."/>
            <person name="Felder M."/>
            <person name="Schilde C."/>
            <person name="Helps N.R."/>
            <person name="Tunggal B."/>
            <person name="Rivero F."/>
            <person name="John U."/>
            <person name="Schleicher M."/>
            <person name="Eichinger L."/>
            <person name="Platzer M."/>
            <person name="Noegel A.A."/>
            <person name="Schaap P."/>
            <person name="Gloeckner G."/>
        </authorList>
    </citation>
    <scope>NUCLEOTIDE SEQUENCE [LARGE SCALE GENOMIC DNA]</scope>
    <source>
        <strain evidence="2">ATCC 26659 / Pp 5 / PN500</strain>
    </source>
</reference>
<dbReference type="AlphaFoldDB" id="D3BS73"/>
<dbReference type="EMBL" id="ADBJ01000051">
    <property type="protein sequence ID" value="EFA75810.1"/>
    <property type="molecule type" value="Genomic_DNA"/>
</dbReference>
<dbReference type="PANTHER" id="PTHR32134">
    <property type="entry name" value="FNIP REPEAT-CONTAINING PROTEIN"/>
    <property type="match status" value="1"/>
</dbReference>
<dbReference type="FunCoup" id="D3BS73">
    <property type="interactions" value="38"/>
</dbReference>
<proteinExistence type="predicted"/>
<accession>D3BS73</accession>
<dbReference type="InterPro" id="IPR036047">
    <property type="entry name" value="F-box-like_dom_sf"/>
</dbReference>
<dbReference type="Gene3D" id="1.20.1280.50">
    <property type="match status" value="1"/>
</dbReference>
<comment type="caution">
    <text evidence="1">The sequence shown here is derived from an EMBL/GenBank/DDBJ whole genome shotgun (WGS) entry which is preliminary data.</text>
</comment>
<gene>
    <name evidence="1" type="ORF">PPL_10865</name>
</gene>
<name>D3BS73_HETP5</name>
<dbReference type="InterPro" id="IPR051251">
    <property type="entry name" value="STK_FNIP-Repeat"/>
</dbReference>
<dbReference type="Pfam" id="PF05725">
    <property type="entry name" value="FNIP"/>
    <property type="match status" value="2"/>
</dbReference>